<protein>
    <submittedName>
        <fullName evidence="2">Uncharacterized protein</fullName>
    </submittedName>
</protein>
<gene>
    <name evidence="2" type="ORF">L3X38_020797</name>
</gene>
<evidence type="ECO:0000313" key="2">
    <source>
        <dbReference type="EMBL" id="KAI5311156.1"/>
    </source>
</evidence>
<feature type="region of interest" description="Disordered" evidence="1">
    <location>
        <begin position="162"/>
        <end position="185"/>
    </location>
</feature>
<dbReference type="EMBL" id="JAJFAZ020000085">
    <property type="protein sequence ID" value="KAI5311156.1"/>
    <property type="molecule type" value="Genomic_DNA"/>
</dbReference>
<dbReference type="AlphaFoldDB" id="A0AAD4US52"/>
<evidence type="ECO:0000313" key="3">
    <source>
        <dbReference type="Proteomes" id="UP001054821"/>
    </source>
</evidence>
<evidence type="ECO:0000256" key="1">
    <source>
        <dbReference type="SAM" id="MobiDB-lite"/>
    </source>
</evidence>
<comment type="caution">
    <text evidence="2">The sequence shown here is derived from an EMBL/GenBank/DDBJ whole genome shotgun (WGS) entry which is preliminary data.</text>
</comment>
<reference evidence="2 3" key="1">
    <citation type="journal article" date="2022" name="G3 (Bethesda)">
        <title>Whole-genome sequence and methylome profiling of the almond [Prunus dulcis (Mill.) D.A. Webb] cultivar 'Nonpareil'.</title>
        <authorList>
            <person name="D'Amico-Willman K.M."/>
            <person name="Ouma W.Z."/>
            <person name="Meulia T."/>
            <person name="Sideli G.M."/>
            <person name="Gradziel T.M."/>
            <person name="Fresnedo-Ramirez J."/>
        </authorList>
    </citation>
    <scope>NUCLEOTIDE SEQUENCE [LARGE SCALE GENOMIC DNA]</scope>
    <source>
        <strain evidence="2">Clone GOH B32 T37-40</strain>
    </source>
</reference>
<dbReference type="Proteomes" id="UP001054821">
    <property type="component" value="Unassembled WGS sequence"/>
</dbReference>
<sequence length="185" mass="20845">MRGQPFKSEEEEKAQSLDLTADLATRTNHEAIEHLSHQFDISSILFSDNCLVMSINDQKSITCKEELLSWIKNVPNGIALADFADHMYDTLLSDLKDLEHSKEVTLLHSNFVGGEVVYPMQQLGVEDELEVEDEQKVLFRKIDVQNIESVNKCLRMQVWKPPTGSSKRAAAAAAESKKLNKRSKG</sequence>
<accession>A0AAD4US52</accession>
<proteinExistence type="predicted"/>
<keyword evidence="3" id="KW-1185">Reference proteome</keyword>
<name>A0AAD4US52_PRUDU</name>
<organism evidence="2 3">
    <name type="scientific">Prunus dulcis</name>
    <name type="common">Almond</name>
    <name type="synonym">Amygdalus dulcis</name>
    <dbReference type="NCBI Taxonomy" id="3755"/>
    <lineage>
        <taxon>Eukaryota</taxon>
        <taxon>Viridiplantae</taxon>
        <taxon>Streptophyta</taxon>
        <taxon>Embryophyta</taxon>
        <taxon>Tracheophyta</taxon>
        <taxon>Spermatophyta</taxon>
        <taxon>Magnoliopsida</taxon>
        <taxon>eudicotyledons</taxon>
        <taxon>Gunneridae</taxon>
        <taxon>Pentapetalae</taxon>
        <taxon>rosids</taxon>
        <taxon>fabids</taxon>
        <taxon>Rosales</taxon>
        <taxon>Rosaceae</taxon>
        <taxon>Amygdaloideae</taxon>
        <taxon>Amygdaleae</taxon>
        <taxon>Prunus</taxon>
    </lineage>
</organism>